<keyword evidence="14" id="KW-0067">ATP-binding</keyword>
<keyword evidence="12" id="KW-0547">Nucleotide-binding</keyword>
<feature type="domain" description="Protein kinase" evidence="21">
    <location>
        <begin position="1"/>
        <end position="358"/>
    </location>
</feature>
<keyword evidence="18" id="KW-0325">Glycoprotein</keyword>
<keyword evidence="8" id="KW-0808">Transferase</keyword>
<dbReference type="Gene3D" id="3.80.10.10">
    <property type="entry name" value="Ribonuclease Inhibitor"/>
    <property type="match status" value="1"/>
</dbReference>
<organism evidence="22">
    <name type="scientific">Fagus sylvatica</name>
    <name type="common">Beechnut</name>
    <dbReference type="NCBI Taxonomy" id="28930"/>
    <lineage>
        <taxon>Eukaryota</taxon>
        <taxon>Viridiplantae</taxon>
        <taxon>Streptophyta</taxon>
        <taxon>Embryophyta</taxon>
        <taxon>Tracheophyta</taxon>
        <taxon>Spermatophyta</taxon>
        <taxon>Magnoliopsida</taxon>
        <taxon>eudicotyledons</taxon>
        <taxon>Gunneridae</taxon>
        <taxon>Pentapetalae</taxon>
        <taxon>rosids</taxon>
        <taxon>fabids</taxon>
        <taxon>Fagales</taxon>
        <taxon>Fagaceae</taxon>
        <taxon>Fagus</taxon>
    </lineage>
</organism>
<evidence type="ECO:0000256" key="1">
    <source>
        <dbReference type="ARBA" id="ARBA00004162"/>
    </source>
</evidence>
<keyword evidence="15" id="KW-1133">Transmembrane helix</keyword>
<dbReference type="GO" id="GO:0005524">
    <property type="term" value="F:ATP binding"/>
    <property type="evidence" value="ECO:0007669"/>
    <property type="project" value="UniProtKB-KW"/>
</dbReference>
<evidence type="ECO:0000256" key="19">
    <source>
        <dbReference type="ARBA" id="ARBA00047899"/>
    </source>
</evidence>
<accession>A0A2N9FBF8</accession>
<dbReference type="Pfam" id="PF00069">
    <property type="entry name" value="Pkinase"/>
    <property type="match status" value="1"/>
</dbReference>
<dbReference type="GO" id="GO:0004674">
    <property type="term" value="F:protein serine/threonine kinase activity"/>
    <property type="evidence" value="ECO:0007669"/>
    <property type="project" value="UniProtKB-KW"/>
</dbReference>
<protein>
    <recommendedName>
        <fullName evidence="3">non-specific serine/threonine protein kinase</fullName>
        <ecNumber evidence="3">2.7.11.1</ecNumber>
    </recommendedName>
</protein>
<dbReference type="SUPFAM" id="SSF56112">
    <property type="entry name" value="Protein kinase-like (PK-like)"/>
    <property type="match status" value="1"/>
</dbReference>
<dbReference type="InterPro" id="IPR032675">
    <property type="entry name" value="LRR_dom_sf"/>
</dbReference>
<proteinExistence type="inferred from homology"/>
<evidence type="ECO:0000256" key="2">
    <source>
        <dbReference type="ARBA" id="ARBA00008684"/>
    </source>
</evidence>
<keyword evidence="10" id="KW-0732">Signal</keyword>
<evidence type="ECO:0000256" key="6">
    <source>
        <dbReference type="ARBA" id="ARBA00022553"/>
    </source>
</evidence>
<keyword evidence="4" id="KW-1003">Cell membrane</keyword>
<evidence type="ECO:0000256" key="3">
    <source>
        <dbReference type="ARBA" id="ARBA00012513"/>
    </source>
</evidence>
<evidence type="ECO:0000256" key="9">
    <source>
        <dbReference type="ARBA" id="ARBA00022692"/>
    </source>
</evidence>
<dbReference type="SMART" id="SM00220">
    <property type="entry name" value="S_TKc"/>
    <property type="match status" value="1"/>
</dbReference>
<evidence type="ECO:0000256" key="5">
    <source>
        <dbReference type="ARBA" id="ARBA00022527"/>
    </source>
</evidence>
<dbReference type="InterPro" id="IPR008271">
    <property type="entry name" value="Ser/Thr_kinase_AS"/>
</dbReference>
<keyword evidence="11" id="KW-0677">Repeat</keyword>
<dbReference type="EC" id="2.7.11.1" evidence="3"/>
<dbReference type="Pfam" id="PF08263">
    <property type="entry name" value="LRRNT_2"/>
    <property type="match status" value="1"/>
</dbReference>
<evidence type="ECO:0000256" key="16">
    <source>
        <dbReference type="ARBA" id="ARBA00023136"/>
    </source>
</evidence>
<evidence type="ECO:0000256" key="14">
    <source>
        <dbReference type="ARBA" id="ARBA00022840"/>
    </source>
</evidence>
<evidence type="ECO:0000256" key="12">
    <source>
        <dbReference type="ARBA" id="ARBA00022741"/>
    </source>
</evidence>
<sequence>MRLRTCSKSATVPIFANETDHVALLDFKNGITQDPLQIMSSWNDSVHFCNWIGVTCSPSNKTVMVLNLAAKRLAGSISPSIEATASLGNQEFTATPATPLGITLVTTSSLVKFLKSLDVCNACNISIWLGITLVVARLALFKVNIAIDVANALEYLHHHCQNPIVHCDLKPSNVLLDKDMVAHVGDFGLAKFLFEASNNPSKTQTLSIGLKGSIGYIPPKYGMSGQVSTLGDIYSYGILLLEMFIGKRPIDEMFKDGLSIHKFTAMALPEHVMDIVDLFIFFEEDKEDDDDDERNEDDIEDRAIIEEDDPHVNVSRGVKDCLMSVFQIGLSCSTTSLDERMPANVIVNEMNLIRDTFLKFKEETEEE</sequence>
<dbReference type="InterPro" id="IPR011009">
    <property type="entry name" value="Kinase-like_dom_sf"/>
</dbReference>
<evidence type="ECO:0000313" key="22">
    <source>
        <dbReference type="EMBL" id="SPC84179.1"/>
    </source>
</evidence>
<dbReference type="FunFam" id="1.10.510.10:FF:000358">
    <property type="entry name" value="Putative leucine-rich repeat receptor-like serine/threonine-protein kinase"/>
    <property type="match status" value="1"/>
</dbReference>
<evidence type="ECO:0000259" key="21">
    <source>
        <dbReference type="PROSITE" id="PS50011"/>
    </source>
</evidence>
<reference evidence="22" key="1">
    <citation type="submission" date="2018-02" db="EMBL/GenBank/DDBJ databases">
        <authorList>
            <person name="Cohen D.B."/>
            <person name="Kent A.D."/>
        </authorList>
    </citation>
    <scope>NUCLEOTIDE SEQUENCE</scope>
</reference>
<keyword evidence="17" id="KW-0675">Receptor</keyword>
<dbReference type="InterPro" id="IPR013210">
    <property type="entry name" value="LRR_N_plant-typ"/>
</dbReference>
<dbReference type="EMBL" id="OIVN01000691">
    <property type="protein sequence ID" value="SPC84179.1"/>
    <property type="molecule type" value="Genomic_DNA"/>
</dbReference>
<name>A0A2N9FBF8_FAGSY</name>
<dbReference type="InterPro" id="IPR000719">
    <property type="entry name" value="Prot_kinase_dom"/>
</dbReference>
<dbReference type="Gene3D" id="1.10.510.10">
    <property type="entry name" value="Transferase(Phosphotransferase) domain 1"/>
    <property type="match status" value="1"/>
</dbReference>
<evidence type="ECO:0000256" key="20">
    <source>
        <dbReference type="ARBA" id="ARBA00048679"/>
    </source>
</evidence>
<dbReference type="InterPro" id="IPR051564">
    <property type="entry name" value="LRR_receptor-like_kinase"/>
</dbReference>
<keyword evidence="7" id="KW-0433">Leucine-rich repeat</keyword>
<dbReference type="PROSITE" id="PS00108">
    <property type="entry name" value="PROTEIN_KINASE_ST"/>
    <property type="match status" value="1"/>
</dbReference>
<evidence type="ECO:0000256" key="7">
    <source>
        <dbReference type="ARBA" id="ARBA00022614"/>
    </source>
</evidence>
<dbReference type="PANTHER" id="PTHR48055">
    <property type="entry name" value="LEUCINE-RICH REPEAT RECEPTOR PROTEIN KINASE EMS1"/>
    <property type="match status" value="1"/>
</dbReference>
<dbReference type="PROSITE" id="PS50011">
    <property type="entry name" value="PROTEIN_KINASE_DOM"/>
    <property type="match status" value="1"/>
</dbReference>
<keyword evidence="13" id="KW-0418">Kinase</keyword>
<comment type="subcellular location">
    <subcellularLocation>
        <location evidence="1">Cell membrane</location>
        <topology evidence="1">Single-pass membrane protein</topology>
    </subcellularLocation>
</comment>
<evidence type="ECO:0000256" key="13">
    <source>
        <dbReference type="ARBA" id="ARBA00022777"/>
    </source>
</evidence>
<keyword evidence="5" id="KW-0723">Serine/threonine-protein kinase</keyword>
<comment type="similarity">
    <text evidence="2">Belongs to the protein kinase superfamily. Ser/Thr protein kinase family.</text>
</comment>
<evidence type="ECO:0000256" key="10">
    <source>
        <dbReference type="ARBA" id="ARBA00022729"/>
    </source>
</evidence>
<keyword evidence="16" id="KW-0472">Membrane</keyword>
<evidence type="ECO:0000256" key="17">
    <source>
        <dbReference type="ARBA" id="ARBA00023170"/>
    </source>
</evidence>
<evidence type="ECO:0000256" key="8">
    <source>
        <dbReference type="ARBA" id="ARBA00022679"/>
    </source>
</evidence>
<evidence type="ECO:0000256" key="18">
    <source>
        <dbReference type="ARBA" id="ARBA00023180"/>
    </source>
</evidence>
<evidence type="ECO:0000256" key="15">
    <source>
        <dbReference type="ARBA" id="ARBA00022989"/>
    </source>
</evidence>
<evidence type="ECO:0000256" key="11">
    <source>
        <dbReference type="ARBA" id="ARBA00022737"/>
    </source>
</evidence>
<keyword evidence="9" id="KW-0812">Transmembrane</keyword>
<dbReference type="AlphaFoldDB" id="A0A2N9FBF8"/>
<comment type="catalytic activity">
    <reaction evidence="20">
        <text>L-seryl-[protein] + ATP = O-phospho-L-seryl-[protein] + ADP + H(+)</text>
        <dbReference type="Rhea" id="RHEA:17989"/>
        <dbReference type="Rhea" id="RHEA-COMP:9863"/>
        <dbReference type="Rhea" id="RHEA-COMP:11604"/>
        <dbReference type="ChEBI" id="CHEBI:15378"/>
        <dbReference type="ChEBI" id="CHEBI:29999"/>
        <dbReference type="ChEBI" id="CHEBI:30616"/>
        <dbReference type="ChEBI" id="CHEBI:83421"/>
        <dbReference type="ChEBI" id="CHEBI:456216"/>
        <dbReference type="EC" id="2.7.11.1"/>
    </reaction>
</comment>
<gene>
    <name evidence="22" type="ORF">FSB_LOCUS12061</name>
</gene>
<dbReference type="GO" id="GO:0005886">
    <property type="term" value="C:plasma membrane"/>
    <property type="evidence" value="ECO:0007669"/>
    <property type="project" value="UniProtKB-SubCell"/>
</dbReference>
<dbReference type="PANTHER" id="PTHR48055:SF55">
    <property type="entry name" value="PROTEIN KINASE DOMAIN-CONTAINING PROTEIN"/>
    <property type="match status" value="1"/>
</dbReference>
<evidence type="ECO:0000256" key="4">
    <source>
        <dbReference type="ARBA" id="ARBA00022475"/>
    </source>
</evidence>
<comment type="catalytic activity">
    <reaction evidence="19">
        <text>L-threonyl-[protein] + ATP = O-phospho-L-threonyl-[protein] + ADP + H(+)</text>
        <dbReference type="Rhea" id="RHEA:46608"/>
        <dbReference type="Rhea" id="RHEA-COMP:11060"/>
        <dbReference type="Rhea" id="RHEA-COMP:11605"/>
        <dbReference type="ChEBI" id="CHEBI:15378"/>
        <dbReference type="ChEBI" id="CHEBI:30013"/>
        <dbReference type="ChEBI" id="CHEBI:30616"/>
        <dbReference type="ChEBI" id="CHEBI:61977"/>
        <dbReference type="ChEBI" id="CHEBI:456216"/>
        <dbReference type="EC" id="2.7.11.1"/>
    </reaction>
</comment>
<keyword evidence="6" id="KW-0597">Phosphoprotein</keyword>